<dbReference type="Proteomes" id="UP001056109">
    <property type="component" value="Chromosome"/>
</dbReference>
<evidence type="ECO:0000256" key="1">
    <source>
        <dbReference type="SAM" id="MobiDB-lite"/>
    </source>
</evidence>
<dbReference type="RefSeq" id="WP_252673110.1">
    <property type="nucleotide sequence ID" value="NZ_CP099547.1"/>
</dbReference>
<keyword evidence="2" id="KW-1133">Transmembrane helix</keyword>
<feature type="transmembrane region" description="Helical" evidence="2">
    <location>
        <begin position="129"/>
        <end position="149"/>
    </location>
</feature>
<name>A0ABY5AGV5_9ACTO</name>
<proteinExistence type="predicted"/>
<keyword evidence="2" id="KW-0472">Membrane</keyword>
<protein>
    <submittedName>
        <fullName evidence="3">Uncharacterized protein</fullName>
    </submittedName>
</protein>
<gene>
    <name evidence="3" type="ORF">NG665_07610</name>
</gene>
<keyword evidence="4" id="KW-1185">Reference proteome</keyword>
<reference evidence="3" key="1">
    <citation type="submission" date="2022-06" db="EMBL/GenBank/DDBJ databases">
        <title>Complete Genome Sequence of Arcanobacterium pinnipediorum strain DSM 28752 isolated from a harbour seal.</title>
        <authorList>
            <person name="Borowiak M."/>
            <person name="Kreitlow A."/>
            <person name="Alssahen M."/>
            <person name="Malorny B."/>
            <person name="Laemmler C."/>
            <person name="Prenger-Berninghoff E."/>
            <person name="Siebert U."/>
            <person name="Ploetz M."/>
            <person name="Abdulmawjood A."/>
        </authorList>
    </citation>
    <scope>NUCLEOTIDE SEQUENCE</scope>
    <source>
        <strain evidence="3">DSM 28752</strain>
    </source>
</reference>
<evidence type="ECO:0000313" key="3">
    <source>
        <dbReference type="EMBL" id="USR79236.1"/>
    </source>
</evidence>
<keyword evidence="2" id="KW-0812">Transmembrane</keyword>
<evidence type="ECO:0000313" key="4">
    <source>
        <dbReference type="Proteomes" id="UP001056109"/>
    </source>
</evidence>
<feature type="transmembrane region" description="Helical" evidence="2">
    <location>
        <begin position="103"/>
        <end position="123"/>
    </location>
</feature>
<accession>A0ABY5AGV5</accession>
<dbReference type="EMBL" id="CP099547">
    <property type="protein sequence ID" value="USR79236.1"/>
    <property type="molecule type" value="Genomic_DNA"/>
</dbReference>
<feature type="transmembrane region" description="Helical" evidence="2">
    <location>
        <begin position="6"/>
        <end position="24"/>
    </location>
</feature>
<feature type="region of interest" description="Disordered" evidence="1">
    <location>
        <begin position="284"/>
        <end position="320"/>
    </location>
</feature>
<sequence length="320" mass="34317">MGFGGVGVAVAAIFLLIYLVPQALRSCEVSADAHIDDRFAEDLRLLDDSTFSPSPASPAHGRIFLTERIMTPALTSEQLRRVARDRSRARARMATRHARQMRGMTIGILLLAVAVTTWLAVWLTSLSSVLAIVATSVVALYFAGFGYVINEMLKADQEDAKRIAHAAKILRVHSRPGVAVKQTQPSEQPIVQSPSPAEVTIASDIDEKVDEVQVAAEHKAGQGVRKMTRAEIDARTAALAVPATPSYTLKSVAGNSAENLAQNVSDANVPFRPRRLHERIGDGLVGQAHSADQSANGADSRDDVLGGGSMLDALLSRRRA</sequence>
<evidence type="ECO:0000256" key="2">
    <source>
        <dbReference type="SAM" id="Phobius"/>
    </source>
</evidence>
<organism evidence="3 4">
    <name type="scientific">Arcanobacterium pinnipediorum</name>
    <dbReference type="NCBI Taxonomy" id="1503041"/>
    <lineage>
        <taxon>Bacteria</taxon>
        <taxon>Bacillati</taxon>
        <taxon>Actinomycetota</taxon>
        <taxon>Actinomycetes</taxon>
        <taxon>Actinomycetales</taxon>
        <taxon>Actinomycetaceae</taxon>
        <taxon>Arcanobacterium</taxon>
    </lineage>
</organism>